<feature type="transmembrane region" description="Helical" evidence="1">
    <location>
        <begin position="88"/>
        <end position="107"/>
    </location>
</feature>
<evidence type="ECO:0000313" key="3">
    <source>
        <dbReference type="Proteomes" id="UP000662747"/>
    </source>
</evidence>
<keyword evidence="1" id="KW-1133">Transmembrane helix</keyword>
<dbReference type="Gene3D" id="1.10.10.1320">
    <property type="entry name" value="Anti-sigma factor, zinc-finger domain"/>
    <property type="match status" value="1"/>
</dbReference>
<evidence type="ECO:0000313" key="2">
    <source>
        <dbReference type="EMBL" id="QSQ23974.1"/>
    </source>
</evidence>
<gene>
    <name evidence="2" type="ORF">JY651_03050</name>
</gene>
<keyword evidence="1" id="KW-0472">Membrane</keyword>
<protein>
    <submittedName>
        <fullName evidence="2">Zf-HC2 domain-containing protein</fullName>
    </submittedName>
</protein>
<name>A0ABX7P1S5_9BACT</name>
<keyword evidence="1" id="KW-0812">Transmembrane</keyword>
<dbReference type="EMBL" id="CP071090">
    <property type="protein sequence ID" value="QSQ23974.1"/>
    <property type="molecule type" value="Genomic_DNA"/>
</dbReference>
<reference evidence="2 3" key="1">
    <citation type="submission" date="2021-02" db="EMBL/GenBank/DDBJ databases">
        <title>De Novo genome assembly of isolated myxobacteria.</title>
        <authorList>
            <person name="Stevens D.C."/>
        </authorList>
    </citation>
    <scope>NUCLEOTIDE SEQUENCE [LARGE SCALE GENOMIC DNA]</scope>
    <source>
        <strain evidence="3">SCPEA02</strain>
    </source>
</reference>
<dbReference type="RefSeq" id="WP_206725544.1">
    <property type="nucleotide sequence ID" value="NZ_CP071090.1"/>
</dbReference>
<sequence length="281" mass="30200">MTSACPESSVWSQLADRQLSEEQAQSLRAHARSCARCQHELRETEALLARIAAPLEPATPTDEAVARIMRRVREVPERPRARTRWSQPWAAGAIAAALAAGLAVFILRPVPGSHPGAETFTSRGGSTAPSPGRDVGITFHTPATGTAPLAAGGVVPADSGFGVRYRNLDTREPVYLLAFAQDARGEVHWLYPAHLRDDANEPSVRLEPSAEPRALNEVVVLDEPAQGPLRLVSVVTREPLGVRDIESLAPEERAPEALRKRWPESSVESVSVVLAGPGAHP</sequence>
<proteinExistence type="predicted"/>
<organism evidence="2 3">
    <name type="scientific">Pyxidicoccus parkwayensis</name>
    <dbReference type="NCBI Taxonomy" id="2813578"/>
    <lineage>
        <taxon>Bacteria</taxon>
        <taxon>Pseudomonadati</taxon>
        <taxon>Myxococcota</taxon>
        <taxon>Myxococcia</taxon>
        <taxon>Myxococcales</taxon>
        <taxon>Cystobacterineae</taxon>
        <taxon>Myxococcaceae</taxon>
        <taxon>Pyxidicoccus</taxon>
    </lineage>
</organism>
<dbReference type="InterPro" id="IPR041916">
    <property type="entry name" value="Anti_sigma_zinc_sf"/>
</dbReference>
<accession>A0ABX7P1S5</accession>
<keyword evidence="3" id="KW-1185">Reference proteome</keyword>
<dbReference type="Proteomes" id="UP000662747">
    <property type="component" value="Chromosome"/>
</dbReference>
<evidence type="ECO:0000256" key="1">
    <source>
        <dbReference type="SAM" id="Phobius"/>
    </source>
</evidence>